<dbReference type="OrthoDB" id="5472137at2"/>
<dbReference type="Proteomes" id="UP000434052">
    <property type="component" value="Unassembled WGS sequence"/>
</dbReference>
<keyword evidence="5" id="KW-1185">Reference proteome</keyword>
<reference evidence="2 5" key="2">
    <citation type="submission" date="2019-04" db="EMBL/GenBank/DDBJ databases">
        <title>Isolation and culture of sulfate reducing bacteria from the cold seep of the South China Sea.</title>
        <authorList>
            <person name="Sun C."/>
            <person name="Liu R."/>
        </authorList>
    </citation>
    <scope>NUCLEOTIDE SEQUENCE [LARGE SCALE GENOMIC DNA]</scope>
    <source>
        <strain evidence="2 5">CS1</strain>
    </source>
</reference>
<evidence type="ECO:0000313" key="3">
    <source>
        <dbReference type="EMBL" id="TVM35924.1"/>
    </source>
</evidence>
<organism evidence="3 4">
    <name type="scientific">Oceanidesulfovibrio marinus</name>
    <dbReference type="NCBI Taxonomy" id="370038"/>
    <lineage>
        <taxon>Bacteria</taxon>
        <taxon>Pseudomonadati</taxon>
        <taxon>Thermodesulfobacteriota</taxon>
        <taxon>Desulfovibrionia</taxon>
        <taxon>Desulfovibrionales</taxon>
        <taxon>Desulfovibrionaceae</taxon>
        <taxon>Oceanidesulfovibrio</taxon>
    </lineage>
</organism>
<feature type="region of interest" description="Disordered" evidence="1">
    <location>
        <begin position="86"/>
        <end position="118"/>
    </location>
</feature>
<reference evidence="3 4" key="1">
    <citation type="submission" date="2018-06" db="EMBL/GenBank/DDBJ databases">
        <title>Complete genome of Desulfovibrio marinus P48SEP.</title>
        <authorList>
            <person name="Crispim J.S."/>
            <person name="Vidigal P.M.P."/>
            <person name="Silva L.C.F."/>
            <person name="Araujo L.C."/>
            <person name="Laguardia C.N."/>
            <person name="Dias R.S."/>
            <person name="Sousa M.P."/>
            <person name="Paula S.O."/>
            <person name="Silva C."/>
        </authorList>
    </citation>
    <scope>NUCLEOTIDE SEQUENCE [LARGE SCALE GENOMIC DNA]</scope>
    <source>
        <strain evidence="3 4">P48SEP</strain>
    </source>
</reference>
<evidence type="ECO:0000313" key="2">
    <source>
        <dbReference type="EMBL" id="QJT09959.1"/>
    </source>
</evidence>
<dbReference type="Proteomes" id="UP000503251">
    <property type="component" value="Chromosome"/>
</dbReference>
<evidence type="ECO:0000313" key="5">
    <source>
        <dbReference type="Proteomes" id="UP000503251"/>
    </source>
</evidence>
<dbReference type="AlphaFoldDB" id="A0A6P1ZLF2"/>
<protein>
    <recommendedName>
        <fullName evidence="6">Flagellar protein FliT</fullName>
    </recommendedName>
</protein>
<evidence type="ECO:0000256" key="1">
    <source>
        <dbReference type="SAM" id="MobiDB-lite"/>
    </source>
</evidence>
<dbReference type="EMBL" id="QMIF01000002">
    <property type="protein sequence ID" value="TVM35924.1"/>
    <property type="molecule type" value="Genomic_DNA"/>
</dbReference>
<feature type="compositionally biased region" description="Basic and acidic residues" evidence="1">
    <location>
        <begin position="86"/>
        <end position="96"/>
    </location>
</feature>
<sequence length="118" mass="13319">MARAEAEALLDRALDVANRELALLEEGEVDEAAVLAEDRSKLIERAWNSGTLDELKPLRDKLVQLQSMQNRLTDEARKLHARIKEELKRSRQETKRHAGYGSAMRTAPLITSALSRRG</sequence>
<name>A0A6P1ZLF2_9BACT</name>
<proteinExistence type="predicted"/>
<gene>
    <name evidence="3" type="ORF">DQK91_04525</name>
    <name evidence="2" type="ORF">E8L03_13910</name>
</gene>
<dbReference type="EMBL" id="CP039543">
    <property type="protein sequence ID" value="QJT09959.1"/>
    <property type="molecule type" value="Genomic_DNA"/>
</dbReference>
<accession>A0A6P1ZLF2</accession>
<evidence type="ECO:0008006" key="6">
    <source>
        <dbReference type="Google" id="ProtNLM"/>
    </source>
</evidence>
<evidence type="ECO:0000313" key="4">
    <source>
        <dbReference type="Proteomes" id="UP000434052"/>
    </source>
</evidence>
<dbReference type="RefSeq" id="WP_144234256.1">
    <property type="nucleotide sequence ID" value="NZ_CP039543.1"/>
</dbReference>